<protein>
    <submittedName>
        <fullName evidence="2">Uncharacterized protein</fullName>
    </submittedName>
</protein>
<reference evidence="2" key="1">
    <citation type="submission" date="2021-09" db="EMBL/GenBank/DDBJ databases">
        <title>Complete genome sequence and metabolic characterization of Streptomyces tanashiensis DSM 731 the producer of antibacterial Kalafungin and diverse secondary metabolites.</title>
        <authorList>
            <person name="Abbasi M.N."/>
            <person name="Anwar M.N."/>
            <person name="Alam K."/>
            <person name="Shoaib M."/>
            <person name="Lin Z."/>
            <person name="Hayat M."/>
            <person name="Ali M.I."/>
            <person name="Malik H.M.T."/>
            <person name="Ahmed I."/>
            <person name="Li A."/>
            <person name="Hailong Wang H."/>
            <person name="Zhang Y."/>
        </authorList>
    </citation>
    <scope>NUCLEOTIDE SEQUENCE</scope>
    <source>
        <strain evidence="2">Kala</strain>
    </source>
</reference>
<gene>
    <name evidence="2" type="ORF">LDH80_00615</name>
</gene>
<dbReference type="RefSeq" id="WP_190102902.1">
    <property type="nucleotide sequence ID" value="NZ_BMUH01000004.1"/>
</dbReference>
<keyword evidence="3" id="KW-1185">Reference proteome</keyword>
<accession>A0ABY6QQG4</accession>
<proteinExistence type="predicted"/>
<dbReference type="EMBL" id="CP084204">
    <property type="protein sequence ID" value="UZX19338.1"/>
    <property type="molecule type" value="Genomic_DNA"/>
</dbReference>
<feature type="compositionally biased region" description="Low complexity" evidence="1">
    <location>
        <begin position="18"/>
        <end position="34"/>
    </location>
</feature>
<name>A0ABY6QQG4_9ACTN</name>
<feature type="region of interest" description="Disordered" evidence="1">
    <location>
        <begin position="1"/>
        <end position="57"/>
    </location>
</feature>
<evidence type="ECO:0000313" key="2">
    <source>
        <dbReference type="EMBL" id="UZX19338.1"/>
    </source>
</evidence>
<sequence>MQENAYRSAPPERDEAEAPTALEAGLDAAAAASEAAERPRPDPVARRLLSGARGLAR</sequence>
<dbReference type="GeneID" id="95597901"/>
<evidence type="ECO:0000313" key="3">
    <source>
        <dbReference type="Proteomes" id="UP001164506"/>
    </source>
</evidence>
<evidence type="ECO:0000256" key="1">
    <source>
        <dbReference type="SAM" id="MobiDB-lite"/>
    </source>
</evidence>
<feature type="compositionally biased region" description="Basic and acidic residues" evidence="1">
    <location>
        <begin position="35"/>
        <end position="45"/>
    </location>
</feature>
<organism evidence="2 3">
    <name type="scientific">Streptomyces tanashiensis</name>
    <dbReference type="NCBI Taxonomy" id="67367"/>
    <lineage>
        <taxon>Bacteria</taxon>
        <taxon>Bacillati</taxon>
        <taxon>Actinomycetota</taxon>
        <taxon>Actinomycetes</taxon>
        <taxon>Kitasatosporales</taxon>
        <taxon>Streptomycetaceae</taxon>
        <taxon>Streptomyces</taxon>
    </lineage>
</organism>
<feature type="compositionally biased region" description="Low complexity" evidence="1">
    <location>
        <begin position="46"/>
        <end position="57"/>
    </location>
</feature>
<dbReference type="Proteomes" id="UP001164506">
    <property type="component" value="Chromosome"/>
</dbReference>